<keyword evidence="7" id="KW-1185">Reference proteome</keyword>
<name>A0ABW5FP47_9PSEU</name>
<evidence type="ECO:0000259" key="4">
    <source>
        <dbReference type="Pfam" id="PF17853"/>
    </source>
</evidence>
<sequence length="447" mass="49344">MTRAGWRNERKQSGEAAGEVVNEPRTRRKPPEIGDLTGGEGNVPSQADGAETPTGVKLDDLAMAIADRLPRMLDDVTRLLSDHWPDYAEFMHTERDEVLVSATMFVHRLVGMAKWDITELSGASDRPAEGLGEQPLFEEIGRAQWQQGRDLTSLLSAYQIGARVAWHHVAEVALEVGVPSDVFASLAEAVFIFVDQLSSASARGYVLEQSEAAAARERLRDELGNMLLSDRSDSEAIRATAARVDWPVPREAAVILVEPDNPVGTALLARLDHSCLHVRRERMVCAIIPDPDGPQRRQRLATALRGAGAVVGHAVPLAQLPASMRVAEVAVQLRRSHVLADDPVFVDEHLDAIIVHRDPRLLDALRAQCLAPLSEVGPVTRQRLCETLVSWLRHLGDRRAVAEELHIHPQTVRYRLSQLRELFGEALDDPDNRRRLTLALAWGGPET</sequence>
<evidence type="ECO:0000259" key="3">
    <source>
        <dbReference type="Pfam" id="PF13556"/>
    </source>
</evidence>
<dbReference type="Pfam" id="PF25906">
    <property type="entry name" value="PucR-like_N"/>
    <property type="match status" value="1"/>
</dbReference>
<feature type="domain" description="CdaR GGDEF-like" evidence="4">
    <location>
        <begin position="231"/>
        <end position="332"/>
    </location>
</feature>
<comment type="similarity">
    <text evidence="1">Belongs to the CdaR family.</text>
</comment>
<gene>
    <name evidence="6" type="ORF">ACFSXZ_07365</name>
</gene>
<evidence type="ECO:0000313" key="7">
    <source>
        <dbReference type="Proteomes" id="UP001597417"/>
    </source>
</evidence>
<dbReference type="PANTHER" id="PTHR33744">
    <property type="entry name" value="CARBOHYDRATE DIACID REGULATOR"/>
    <property type="match status" value="1"/>
</dbReference>
<feature type="domain" description="PucR-like N-terminal" evidence="5">
    <location>
        <begin position="60"/>
        <end position="228"/>
    </location>
</feature>
<dbReference type="InterPro" id="IPR051448">
    <property type="entry name" value="CdaR-like_regulators"/>
</dbReference>
<dbReference type="InterPro" id="IPR058663">
    <property type="entry name" value="PucR-like_N"/>
</dbReference>
<protein>
    <submittedName>
        <fullName evidence="6">PucR family transcriptional regulator</fullName>
    </submittedName>
</protein>
<dbReference type="Proteomes" id="UP001597417">
    <property type="component" value="Unassembled WGS sequence"/>
</dbReference>
<evidence type="ECO:0000259" key="5">
    <source>
        <dbReference type="Pfam" id="PF25906"/>
    </source>
</evidence>
<dbReference type="InterPro" id="IPR042070">
    <property type="entry name" value="PucR_C-HTH_sf"/>
</dbReference>
<comment type="caution">
    <text evidence="6">The sequence shown here is derived from an EMBL/GenBank/DDBJ whole genome shotgun (WGS) entry which is preliminary data.</text>
</comment>
<dbReference type="EMBL" id="JBHUKR010000004">
    <property type="protein sequence ID" value="MFD2416142.1"/>
    <property type="molecule type" value="Genomic_DNA"/>
</dbReference>
<dbReference type="RefSeq" id="WP_378262585.1">
    <property type="nucleotide sequence ID" value="NZ_JBHUKR010000004.1"/>
</dbReference>
<proteinExistence type="inferred from homology"/>
<feature type="compositionally biased region" description="Basic and acidic residues" evidence="2">
    <location>
        <begin position="1"/>
        <end position="13"/>
    </location>
</feature>
<dbReference type="InterPro" id="IPR041522">
    <property type="entry name" value="CdaR_GGDEF"/>
</dbReference>
<reference evidence="7" key="1">
    <citation type="journal article" date="2019" name="Int. J. Syst. Evol. Microbiol.">
        <title>The Global Catalogue of Microorganisms (GCM) 10K type strain sequencing project: providing services to taxonomists for standard genome sequencing and annotation.</title>
        <authorList>
            <consortium name="The Broad Institute Genomics Platform"/>
            <consortium name="The Broad Institute Genome Sequencing Center for Infectious Disease"/>
            <person name="Wu L."/>
            <person name="Ma J."/>
        </authorList>
    </citation>
    <scope>NUCLEOTIDE SEQUENCE [LARGE SCALE GENOMIC DNA]</scope>
    <source>
        <strain evidence="7">CGMCC 4.7645</strain>
    </source>
</reference>
<dbReference type="Gene3D" id="1.10.10.2840">
    <property type="entry name" value="PucR C-terminal helix-turn-helix domain"/>
    <property type="match status" value="1"/>
</dbReference>
<accession>A0ABW5FP47</accession>
<dbReference type="Pfam" id="PF13556">
    <property type="entry name" value="HTH_30"/>
    <property type="match status" value="1"/>
</dbReference>
<evidence type="ECO:0000256" key="2">
    <source>
        <dbReference type="SAM" id="MobiDB-lite"/>
    </source>
</evidence>
<evidence type="ECO:0000256" key="1">
    <source>
        <dbReference type="ARBA" id="ARBA00006754"/>
    </source>
</evidence>
<organism evidence="6 7">
    <name type="scientific">Amycolatopsis pigmentata</name>
    <dbReference type="NCBI Taxonomy" id="450801"/>
    <lineage>
        <taxon>Bacteria</taxon>
        <taxon>Bacillati</taxon>
        <taxon>Actinomycetota</taxon>
        <taxon>Actinomycetes</taxon>
        <taxon>Pseudonocardiales</taxon>
        <taxon>Pseudonocardiaceae</taxon>
        <taxon>Amycolatopsis</taxon>
    </lineage>
</organism>
<dbReference type="PANTHER" id="PTHR33744:SF1">
    <property type="entry name" value="DNA-BINDING TRANSCRIPTIONAL ACTIVATOR ADER"/>
    <property type="match status" value="1"/>
</dbReference>
<feature type="compositionally biased region" description="Basic and acidic residues" evidence="2">
    <location>
        <begin position="22"/>
        <end position="32"/>
    </location>
</feature>
<dbReference type="InterPro" id="IPR025736">
    <property type="entry name" value="PucR_C-HTH_dom"/>
</dbReference>
<feature type="domain" description="PucR C-terminal helix-turn-helix" evidence="3">
    <location>
        <begin position="384"/>
        <end position="441"/>
    </location>
</feature>
<feature type="region of interest" description="Disordered" evidence="2">
    <location>
        <begin position="1"/>
        <end position="54"/>
    </location>
</feature>
<evidence type="ECO:0000313" key="6">
    <source>
        <dbReference type="EMBL" id="MFD2416142.1"/>
    </source>
</evidence>
<dbReference type="Pfam" id="PF17853">
    <property type="entry name" value="GGDEF_2"/>
    <property type="match status" value="1"/>
</dbReference>